<comment type="catalytic activity">
    <reaction evidence="1">
        <text>Hydrolysis of terminal non-reducing N-acetyl-D-hexosamine residues in N-acetyl-beta-D-hexosaminides.</text>
        <dbReference type="EC" id="3.2.1.52"/>
    </reaction>
</comment>
<dbReference type="InterPro" id="IPR025705">
    <property type="entry name" value="Beta_hexosaminidase_sua/sub"/>
</dbReference>
<evidence type="ECO:0000259" key="7">
    <source>
        <dbReference type="Pfam" id="PF00728"/>
    </source>
</evidence>
<feature type="domain" description="Glycoside hydrolase family 20 catalytic" evidence="7">
    <location>
        <begin position="86"/>
        <end position="353"/>
    </location>
</feature>
<comment type="caution">
    <text evidence="9">The sequence shown here is derived from an EMBL/GenBank/DDBJ whole genome shotgun (WGS) entry which is preliminary data.</text>
</comment>
<dbReference type="PRINTS" id="PR00738">
    <property type="entry name" value="GLHYDRLASE20"/>
</dbReference>
<reference evidence="9" key="1">
    <citation type="journal article" date="2014" name="Int. J. Syst. Evol. Microbiol.">
        <title>Complete genome sequence of Corynebacterium casei LMG S-19264T (=DSM 44701T), isolated from a smear-ripened cheese.</title>
        <authorList>
            <consortium name="US DOE Joint Genome Institute (JGI-PGF)"/>
            <person name="Walter F."/>
            <person name="Albersmeier A."/>
            <person name="Kalinowski J."/>
            <person name="Ruckert C."/>
        </authorList>
    </citation>
    <scope>NUCLEOTIDE SEQUENCE</scope>
    <source>
        <strain evidence="9">KCTC 12870</strain>
    </source>
</reference>
<sequence length="565" mass="64041">MLLIPEPRTLKPLNGSCPADIEAEVAIGEINLPAQGYRLTIENGQITISAADPAGAFYAQETLKQIAELSDGPGLPCLRIEDWPDFPNRGYMLDISRDRVPTMAHLYRLVDVLAKLRYNQLQLYTEHTFAYAGHKLVWGLASPMTPQEIEDLDAYCTDRFIELVPNQNSFGHMERWLKHPEYHHLAECPDGFTNPITGPRPSGGVLRPDEQSLQFLNELYDELLPHFSSHKFNVGGDEPWELGQGWSAPQVQSEGKHAVYARFLKRICELAENHDCEPMCWADVLLEHPEFIKELPANVTPILWGYEAKHPFDRECEILASTDHPFYVAPGDSSWGSFTGRYRNMLENIRSAARHALRHKAVGLLVTHWGDHGHPQTWPISIPGLVAGALFAWHGDADSNLDLTPQINRIFFKGEDEQAVRILLELGNVDRMLPIQLVNQSFLCTSTRMPIDELQAKLEECPKQALQDVINKTWEWKSALSATTLHVEDSDWIRDELDLAIDLTRFAAQRCLAIKSHLGPIEQFQLSPTIRAELTLLIGHYEKIWIRRSRIGGLNESASRLRQLL</sequence>
<dbReference type="InterPro" id="IPR029018">
    <property type="entry name" value="Hex-like_dom2"/>
</dbReference>
<feature type="domain" description="Beta-hexosaminidase bacterial type N-terminal" evidence="8">
    <location>
        <begin position="30"/>
        <end position="83"/>
    </location>
</feature>
<dbReference type="PANTHER" id="PTHR22600">
    <property type="entry name" value="BETA-HEXOSAMINIDASE"/>
    <property type="match status" value="1"/>
</dbReference>
<dbReference type="Pfam" id="PF00728">
    <property type="entry name" value="Glyco_hydro_20"/>
    <property type="match status" value="1"/>
</dbReference>
<dbReference type="Gene3D" id="3.30.379.10">
    <property type="entry name" value="Chitobiase/beta-hexosaminidase domain 2-like"/>
    <property type="match status" value="1"/>
</dbReference>
<dbReference type="GO" id="GO:0030203">
    <property type="term" value="P:glycosaminoglycan metabolic process"/>
    <property type="evidence" value="ECO:0007669"/>
    <property type="project" value="TreeGrafter"/>
</dbReference>
<dbReference type="SUPFAM" id="SSF51445">
    <property type="entry name" value="(Trans)glycosidases"/>
    <property type="match status" value="1"/>
</dbReference>
<dbReference type="EMBL" id="BMXG01000019">
    <property type="protein sequence ID" value="GHC08113.1"/>
    <property type="molecule type" value="Genomic_DNA"/>
</dbReference>
<protein>
    <recommendedName>
        <fullName evidence="3">beta-N-acetylhexosaminidase</fullName>
        <ecNumber evidence="3">3.2.1.52</ecNumber>
    </recommendedName>
</protein>
<dbReference type="InterPro" id="IPR015882">
    <property type="entry name" value="HEX_bac_N"/>
</dbReference>
<dbReference type="EC" id="3.2.1.52" evidence="3"/>
<evidence type="ECO:0000259" key="8">
    <source>
        <dbReference type="Pfam" id="PF02838"/>
    </source>
</evidence>
<reference evidence="9" key="2">
    <citation type="submission" date="2020-09" db="EMBL/GenBank/DDBJ databases">
        <authorList>
            <person name="Sun Q."/>
            <person name="Kim S."/>
        </authorList>
    </citation>
    <scope>NUCLEOTIDE SEQUENCE</scope>
    <source>
        <strain evidence="9">KCTC 12870</strain>
    </source>
</reference>
<evidence type="ECO:0000256" key="5">
    <source>
        <dbReference type="ARBA" id="ARBA00023295"/>
    </source>
</evidence>
<dbReference type="InterPro" id="IPR017853">
    <property type="entry name" value="GH"/>
</dbReference>
<dbReference type="Gene3D" id="3.20.20.80">
    <property type="entry name" value="Glycosidases"/>
    <property type="match status" value="1"/>
</dbReference>
<evidence type="ECO:0000313" key="10">
    <source>
        <dbReference type="Proteomes" id="UP000642829"/>
    </source>
</evidence>
<gene>
    <name evidence="9" type="ORF">GCM10007047_26660</name>
</gene>
<dbReference type="GO" id="GO:0016020">
    <property type="term" value="C:membrane"/>
    <property type="evidence" value="ECO:0007669"/>
    <property type="project" value="TreeGrafter"/>
</dbReference>
<evidence type="ECO:0000256" key="3">
    <source>
        <dbReference type="ARBA" id="ARBA00012663"/>
    </source>
</evidence>
<keyword evidence="5" id="KW-0326">Glycosidase</keyword>
<dbReference type="Pfam" id="PF02838">
    <property type="entry name" value="Glyco_hydro_20b"/>
    <property type="match status" value="1"/>
</dbReference>
<dbReference type="SUPFAM" id="SSF55545">
    <property type="entry name" value="beta-N-acetylhexosaminidase-like domain"/>
    <property type="match status" value="1"/>
</dbReference>
<evidence type="ECO:0000313" key="9">
    <source>
        <dbReference type="EMBL" id="GHC08113.1"/>
    </source>
</evidence>
<dbReference type="RefSeq" id="WP_189516046.1">
    <property type="nucleotide sequence ID" value="NZ_BMXG01000019.1"/>
</dbReference>
<keyword evidence="4" id="KW-0378">Hydrolase</keyword>
<name>A0A8J3GFS3_9BACT</name>
<dbReference type="CDD" id="cd06565">
    <property type="entry name" value="GH20_GcnA-like"/>
    <property type="match status" value="1"/>
</dbReference>
<proteinExistence type="inferred from homology"/>
<feature type="active site" description="Proton donor" evidence="6">
    <location>
        <position position="238"/>
    </location>
</feature>
<evidence type="ECO:0000256" key="1">
    <source>
        <dbReference type="ARBA" id="ARBA00001231"/>
    </source>
</evidence>
<dbReference type="AlphaFoldDB" id="A0A8J3GFS3"/>
<evidence type="ECO:0000256" key="2">
    <source>
        <dbReference type="ARBA" id="ARBA00006285"/>
    </source>
</evidence>
<organism evidence="9 10">
    <name type="scientific">Cerasicoccus arenae</name>
    <dbReference type="NCBI Taxonomy" id="424488"/>
    <lineage>
        <taxon>Bacteria</taxon>
        <taxon>Pseudomonadati</taxon>
        <taxon>Verrucomicrobiota</taxon>
        <taxon>Opitutia</taxon>
        <taxon>Puniceicoccales</taxon>
        <taxon>Cerasicoccaceae</taxon>
        <taxon>Cerasicoccus</taxon>
    </lineage>
</organism>
<evidence type="ECO:0000256" key="4">
    <source>
        <dbReference type="ARBA" id="ARBA00022801"/>
    </source>
</evidence>
<dbReference type="GO" id="GO:0004563">
    <property type="term" value="F:beta-N-acetylhexosaminidase activity"/>
    <property type="evidence" value="ECO:0007669"/>
    <property type="project" value="UniProtKB-EC"/>
</dbReference>
<dbReference type="Proteomes" id="UP000642829">
    <property type="component" value="Unassembled WGS sequence"/>
</dbReference>
<comment type="similarity">
    <text evidence="2">Belongs to the glycosyl hydrolase 20 family.</text>
</comment>
<dbReference type="GO" id="GO:0005975">
    <property type="term" value="P:carbohydrate metabolic process"/>
    <property type="evidence" value="ECO:0007669"/>
    <property type="project" value="InterPro"/>
</dbReference>
<dbReference type="InterPro" id="IPR015883">
    <property type="entry name" value="Glyco_hydro_20_cat"/>
</dbReference>
<keyword evidence="10" id="KW-1185">Reference proteome</keyword>
<accession>A0A8J3GFS3</accession>
<evidence type="ECO:0000256" key="6">
    <source>
        <dbReference type="PIRSR" id="PIRSR625705-1"/>
    </source>
</evidence>
<dbReference type="PANTHER" id="PTHR22600:SF57">
    <property type="entry name" value="BETA-N-ACETYLHEXOSAMINIDASE"/>
    <property type="match status" value="1"/>
</dbReference>